<evidence type="ECO:0000313" key="3">
    <source>
        <dbReference type="EMBL" id="PIC23698.1"/>
    </source>
</evidence>
<dbReference type="AlphaFoldDB" id="A0A2G5T901"/>
<feature type="transmembrane region" description="Helical" evidence="2">
    <location>
        <begin position="251"/>
        <end position="269"/>
    </location>
</feature>
<dbReference type="Proteomes" id="UP000230233">
    <property type="component" value="Chromosome V"/>
</dbReference>
<evidence type="ECO:0000256" key="2">
    <source>
        <dbReference type="SAM" id="Phobius"/>
    </source>
</evidence>
<feature type="region of interest" description="Disordered" evidence="1">
    <location>
        <begin position="658"/>
        <end position="683"/>
    </location>
</feature>
<keyword evidence="2" id="KW-0472">Membrane</keyword>
<dbReference type="PANTHER" id="PTHR23021">
    <property type="entry name" value="SERPENTINE RECEPTOR, CLASS T"/>
    <property type="match status" value="1"/>
</dbReference>
<keyword evidence="2" id="KW-0812">Transmembrane</keyword>
<reference evidence="4" key="1">
    <citation type="submission" date="2017-10" db="EMBL/GenBank/DDBJ databases">
        <title>Rapid genome shrinkage in a self-fertile nematode reveals novel sperm competition proteins.</title>
        <authorList>
            <person name="Yin D."/>
            <person name="Schwarz E.M."/>
            <person name="Thomas C.G."/>
            <person name="Felde R.L."/>
            <person name="Korf I.F."/>
            <person name="Cutter A.D."/>
            <person name="Schartner C.M."/>
            <person name="Ralston E.J."/>
            <person name="Meyer B.J."/>
            <person name="Haag E.S."/>
        </authorList>
    </citation>
    <scope>NUCLEOTIDE SEQUENCE [LARGE SCALE GENOMIC DNA]</scope>
    <source>
        <strain evidence="4">JU1422</strain>
    </source>
</reference>
<feature type="transmembrane region" description="Helical" evidence="2">
    <location>
        <begin position="78"/>
        <end position="100"/>
    </location>
</feature>
<feature type="transmembrane region" description="Helical" evidence="2">
    <location>
        <begin position="165"/>
        <end position="190"/>
    </location>
</feature>
<gene>
    <name evidence="3" type="primary">Cnig_chr_V.g17310</name>
    <name evidence="3" type="ORF">B9Z55_017310</name>
</gene>
<dbReference type="SUPFAM" id="SSF81321">
    <property type="entry name" value="Family A G protein-coupled receptor-like"/>
    <property type="match status" value="1"/>
</dbReference>
<dbReference type="InterPro" id="IPR019425">
    <property type="entry name" value="7TM_GPCR_serpentine_rcpt_Srt"/>
</dbReference>
<dbReference type="EMBL" id="PDUG01000005">
    <property type="protein sequence ID" value="PIC23698.1"/>
    <property type="molecule type" value="Genomic_DNA"/>
</dbReference>
<dbReference type="Pfam" id="PF10321">
    <property type="entry name" value="7TM_GPCR_Srt"/>
    <property type="match status" value="2"/>
</dbReference>
<accession>A0A2G5T901</accession>
<sequence>MSSNMSYEWKMTLFYVLTNNFELYPEAYECPQNWTSPGAQWPKFGIYLLVSGSILLSLYLPCFIAILKIKSTAPTYQLMALIAIFDITGLINGSLINGYITYQGIFFCQYPLFFFITGNFGLFSWLSNCVVCIFLAIERVSEVDHDFALSFLFGKKVFRFLKWCIILYSTSSLLFGKSIVFSAAYGSYLYDPLIGKDPNLYKNDWVLGNNFVMAISTTTLYFYLCYYLLFKYRYSTSMWLYKSKRQVSKKLLHGFMGSWVHGFMGSWVHGFMGSWVHGFMGSWVHGFMGSWVHGFMGSWVHGFMGSWVHGFMGSFMGSWVHFMGSWVHGFMGSWVHGFMGFMGSWVHGFMGSWVHGFMVHGFMGSWVHGFMGSWVHGFMGSWVHGFMGSWVHGFMGSWFMGSWVHGFMGSWVHGFMGSWVHGFMGSWVHGFMGSWVHGFFMVHGFHGFMGSWVHGFMGSWFGSWVHGFMGSWVHGSWVHGFMGFMGSWVHGFMGSWVHGFMGSWVHGFMGSWVHGFMGSHFQIILQGILLCFFHSVTALIYEYLYFLSSPIELIITGHVMWQISCGSLSIVYLTLNRTIRNAVLKMVIPKHLRAKFGWHIGVEEHQAVESAMDASGFNGIATVAATFSQFPLKTTRMKVSSALAEIVSEFSGFQHLHTSKSNTSLSSTPSRKSSTSSESMPRHSLNITIGAAPMTRNNSSSSLNSTVSYIVVE</sequence>
<feature type="transmembrane region" description="Helical" evidence="2">
    <location>
        <begin position="435"/>
        <end position="457"/>
    </location>
</feature>
<feature type="transmembrane region" description="Helical" evidence="2">
    <location>
        <begin position="44"/>
        <end position="66"/>
    </location>
</feature>
<dbReference type="STRING" id="1611254.A0A2G5T901"/>
<feature type="transmembrane region" description="Helical" evidence="2">
    <location>
        <begin position="334"/>
        <end position="354"/>
    </location>
</feature>
<feature type="transmembrane region" description="Helical" evidence="2">
    <location>
        <begin position="553"/>
        <end position="575"/>
    </location>
</feature>
<name>A0A2G5T901_9PELO</name>
<comment type="caution">
    <text evidence="3">The sequence shown here is derived from an EMBL/GenBank/DDBJ whole genome shotgun (WGS) entry which is preliminary data.</text>
</comment>
<organism evidence="3 4">
    <name type="scientific">Caenorhabditis nigoni</name>
    <dbReference type="NCBI Taxonomy" id="1611254"/>
    <lineage>
        <taxon>Eukaryota</taxon>
        <taxon>Metazoa</taxon>
        <taxon>Ecdysozoa</taxon>
        <taxon>Nematoda</taxon>
        <taxon>Chromadorea</taxon>
        <taxon>Rhabditida</taxon>
        <taxon>Rhabditina</taxon>
        <taxon>Rhabditomorpha</taxon>
        <taxon>Rhabditoidea</taxon>
        <taxon>Rhabditidae</taxon>
        <taxon>Peloderinae</taxon>
        <taxon>Caenorhabditis</taxon>
    </lineage>
</organism>
<keyword evidence="4" id="KW-1185">Reference proteome</keyword>
<feature type="transmembrane region" description="Helical" evidence="2">
    <location>
        <begin position="521"/>
        <end position="541"/>
    </location>
</feature>
<feature type="transmembrane region" description="Helical" evidence="2">
    <location>
        <begin position="112"/>
        <end position="137"/>
    </location>
</feature>
<protein>
    <submittedName>
        <fullName evidence="3">Uncharacterized protein</fullName>
    </submittedName>
</protein>
<feature type="compositionally biased region" description="Low complexity" evidence="1">
    <location>
        <begin position="659"/>
        <end position="679"/>
    </location>
</feature>
<evidence type="ECO:0000313" key="4">
    <source>
        <dbReference type="Proteomes" id="UP000230233"/>
    </source>
</evidence>
<evidence type="ECO:0000256" key="1">
    <source>
        <dbReference type="SAM" id="MobiDB-lite"/>
    </source>
</evidence>
<dbReference type="OrthoDB" id="10069898at2759"/>
<feature type="transmembrane region" description="Helical" evidence="2">
    <location>
        <begin position="210"/>
        <end position="230"/>
    </location>
</feature>
<keyword evidence="2" id="KW-1133">Transmembrane helix</keyword>
<dbReference type="PANTHER" id="PTHR23021:SF19">
    <property type="entry name" value="SERPENTINE RECEPTOR, CLASS T"/>
    <property type="match status" value="1"/>
</dbReference>
<proteinExistence type="predicted"/>
<feature type="transmembrane region" description="Helical" evidence="2">
    <location>
        <begin position="366"/>
        <end position="383"/>
    </location>
</feature>